<dbReference type="OrthoDB" id="7388052at2"/>
<feature type="transmembrane region" description="Helical" evidence="6">
    <location>
        <begin position="58"/>
        <end position="78"/>
    </location>
</feature>
<evidence type="ECO:0000313" key="7">
    <source>
        <dbReference type="EMBL" id="MVZ98774.1"/>
    </source>
</evidence>
<accession>A0A6I4M368</accession>
<reference evidence="7 8" key="1">
    <citation type="submission" date="2019-01" db="EMBL/GenBank/DDBJ databases">
        <title>Sphingorhabdus lacus sp.nov., isolated from an oligotrophic freshwater lake.</title>
        <authorList>
            <person name="Park M."/>
        </authorList>
    </citation>
    <scope>NUCLEOTIDE SEQUENCE [LARGE SCALE GENOMIC DNA]</scope>
    <source>
        <strain evidence="7 8">IMCC26285</strain>
    </source>
</reference>
<comment type="subcellular location">
    <subcellularLocation>
        <location evidence="1">Cell membrane</location>
        <topology evidence="1">Multi-pass membrane protein</topology>
    </subcellularLocation>
</comment>
<feature type="transmembrane region" description="Helical" evidence="6">
    <location>
        <begin position="373"/>
        <end position="399"/>
    </location>
</feature>
<dbReference type="AlphaFoldDB" id="A0A6I4M368"/>
<dbReference type="Proteomes" id="UP000471147">
    <property type="component" value="Unassembled WGS sequence"/>
</dbReference>
<proteinExistence type="predicted"/>
<feature type="transmembrane region" description="Helical" evidence="6">
    <location>
        <begin position="405"/>
        <end position="426"/>
    </location>
</feature>
<organism evidence="7 8">
    <name type="scientific">Sphingorhabdus profundilacus</name>
    <dbReference type="NCBI Taxonomy" id="2509718"/>
    <lineage>
        <taxon>Bacteria</taxon>
        <taxon>Pseudomonadati</taxon>
        <taxon>Pseudomonadota</taxon>
        <taxon>Alphaproteobacteria</taxon>
        <taxon>Sphingomonadales</taxon>
        <taxon>Sphingomonadaceae</taxon>
        <taxon>Sphingorhabdus</taxon>
    </lineage>
</organism>
<feature type="transmembrane region" description="Helical" evidence="6">
    <location>
        <begin position="344"/>
        <end position="366"/>
    </location>
</feature>
<dbReference type="PANTHER" id="PTHR30250">
    <property type="entry name" value="PST FAMILY PREDICTED COLANIC ACID TRANSPORTER"/>
    <property type="match status" value="1"/>
</dbReference>
<dbReference type="RefSeq" id="WP_160354631.1">
    <property type="nucleotide sequence ID" value="NZ_SDWJ01000002.1"/>
</dbReference>
<keyword evidence="4 6" id="KW-1133">Transmembrane helix</keyword>
<protein>
    <submittedName>
        <fullName evidence="7">Lipopolysaccharide biosynthesis protein</fullName>
    </submittedName>
</protein>
<keyword evidence="8" id="KW-1185">Reference proteome</keyword>
<evidence type="ECO:0000256" key="6">
    <source>
        <dbReference type="SAM" id="Phobius"/>
    </source>
</evidence>
<feature type="transmembrane region" description="Helical" evidence="6">
    <location>
        <begin position="164"/>
        <end position="181"/>
    </location>
</feature>
<feature type="transmembrane region" description="Helical" evidence="6">
    <location>
        <begin position="446"/>
        <end position="467"/>
    </location>
</feature>
<dbReference type="EMBL" id="SDWJ01000002">
    <property type="protein sequence ID" value="MVZ98774.1"/>
    <property type="molecule type" value="Genomic_DNA"/>
</dbReference>
<sequence>MANRDEILTAVRTDEDDIQALAKGGRTNVFGFLLRLAARIPFLFIAGRLYGPEALGRFAYAILIVEFVAQLATLGLRRGLAELLSQGERPHANLVADAMFSAMLASALGAILLIAIPQTMFPNSAINGLDRFLPLVIFAIVATDIALAALAYRFDILSTVRARAIIEPWTISIAAGILYFYSARDGLILAYVTSLIAALLFALWPLWRSYGVAWGWIPSFSRSYAIARRNLPLAAADAAEWGSRRLDLAILGLFASPAIVGIYYVAQQVASLPQKLKTSFDPILGPVITRNLKSKNYAEIARQVGQVGFWIIAAQAGIALALGIPGEAVMGLVGPEFVGGTGALAFLLAAEVAAATAVVSESALVYMARHRNLLISIAMLAVQALVSVGLILLIPYWPIKPSYVGLYQAAAVACGLMISLGIGSIIKSSFLSRLLGHGISIWRSALVFAVVGAACTGMLIVSVPARFEWVELAIGIPIILGLYSWIIWRWGFGPEDRVLFRKKAG</sequence>
<comment type="caution">
    <text evidence="7">The sequence shown here is derived from an EMBL/GenBank/DDBJ whole genome shotgun (WGS) entry which is preliminary data.</text>
</comment>
<evidence type="ECO:0000256" key="3">
    <source>
        <dbReference type="ARBA" id="ARBA00022692"/>
    </source>
</evidence>
<dbReference type="Pfam" id="PF13440">
    <property type="entry name" value="Polysacc_synt_3"/>
    <property type="match status" value="1"/>
</dbReference>
<evidence type="ECO:0000256" key="2">
    <source>
        <dbReference type="ARBA" id="ARBA00022475"/>
    </source>
</evidence>
<gene>
    <name evidence="7" type="ORF">EUU23_13860</name>
</gene>
<feature type="transmembrane region" description="Helical" evidence="6">
    <location>
        <begin position="188"/>
        <end position="207"/>
    </location>
</feature>
<evidence type="ECO:0000313" key="8">
    <source>
        <dbReference type="Proteomes" id="UP000471147"/>
    </source>
</evidence>
<keyword evidence="5 6" id="KW-0472">Membrane</keyword>
<dbReference type="GO" id="GO:0005886">
    <property type="term" value="C:plasma membrane"/>
    <property type="evidence" value="ECO:0007669"/>
    <property type="project" value="UniProtKB-SubCell"/>
</dbReference>
<evidence type="ECO:0000256" key="1">
    <source>
        <dbReference type="ARBA" id="ARBA00004651"/>
    </source>
</evidence>
<name>A0A6I4M368_9SPHN</name>
<evidence type="ECO:0000256" key="4">
    <source>
        <dbReference type="ARBA" id="ARBA00022989"/>
    </source>
</evidence>
<feature type="transmembrane region" description="Helical" evidence="6">
    <location>
        <begin position="304"/>
        <end position="324"/>
    </location>
</feature>
<feature type="transmembrane region" description="Helical" evidence="6">
    <location>
        <begin position="98"/>
        <end position="120"/>
    </location>
</feature>
<feature type="transmembrane region" description="Helical" evidence="6">
    <location>
        <begin position="248"/>
        <end position="266"/>
    </location>
</feature>
<keyword evidence="3 6" id="KW-0812">Transmembrane</keyword>
<dbReference type="InterPro" id="IPR050833">
    <property type="entry name" value="Poly_Biosynth_Transport"/>
</dbReference>
<keyword evidence="2" id="KW-1003">Cell membrane</keyword>
<feature type="transmembrane region" description="Helical" evidence="6">
    <location>
        <begin position="132"/>
        <end position="152"/>
    </location>
</feature>
<dbReference type="PANTHER" id="PTHR30250:SF11">
    <property type="entry name" value="O-ANTIGEN TRANSPORTER-RELATED"/>
    <property type="match status" value="1"/>
</dbReference>
<evidence type="ECO:0000256" key="5">
    <source>
        <dbReference type="ARBA" id="ARBA00023136"/>
    </source>
</evidence>
<feature type="transmembrane region" description="Helical" evidence="6">
    <location>
        <begin position="473"/>
        <end position="492"/>
    </location>
</feature>